<reference evidence="5" key="1">
    <citation type="journal article" date="2019" name="Int. J. Syst. Evol. Microbiol.">
        <title>The Global Catalogue of Microorganisms (GCM) 10K type strain sequencing project: providing services to taxonomists for standard genome sequencing and annotation.</title>
        <authorList>
            <consortium name="The Broad Institute Genomics Platform"/>
            <consortium name="The Broad Institute Genome Sequencing Center for Infectious Disease"/>
            <person name="Wu L."/>
            <person name="Ma J."/>
        </authorList>
    </citation>
    <scope>NUCLEOTIDE SEQUENCE [LARGE SCALE GENOMIC DNA]</scope>
    <source>
        <strain evidence="5">JCM 17440</strain>
    </source>
</reference>
<dbReference type="InterPro" id="IPR022644">
    <property type="entry name" value="De-COase2_N"/>
</dbReference>
<evidence type="ECO:0000313" key="5">
    <source>
        <dbReference type="Proteomes" id="UP001501710"/>
    </source>
</evidence>
<dbReference type="Proteomes" id="UP001501710">
    <property type="component" value="Unassembled WGS sequence"/>
</dbReference>
<dbReference type="Pfam" id="PF02784">
    <property type="entry name" value="Orn_Arg_deC_N"/>
    <property type="match status" value="1"/>
</dbReference>
<dbReference type="PANTHER" id="PTHR43727:SF2">
    <property type="entry name" value="GROUP IV DECARBOXYLASE"/>
    <property type="match status" value="1"/>
</dbReference>
<dbReference type="Gene3D" id="3.20.20.10">
    <property type="entry name" value="Alanine racemase"/>
    <property type="match status" value="1"/>
</dbReference>
<dbReference type="InterPro" id="IPR009006">
    <property type="entry name" value="Ala_racemase/Decarboxylase_C"/>
</dbReference>
<name>A0ABP8BTE4_9ACTN</name>
<proteinExistence type="predicted"/>
<dbReference type="InterPro" id="IPR000183">
    <property type="entry name" value="Orn/DAP/Arg_de-COase"/>
</dbReference>
<sequence length="438" mass="46922">MNAGPIHNGMPRRLLERLAAAHGTPAYVYNLDEAVSAKRELLSYLPDAIDVFYSLKANPHPQLIRAIRGSGGRALMAEVSSTGEVAAALAAGWDPCDILYTGPGKTEAELHAAFGSDVRLYSGESPSDVAHIGRTAEEHNVTVEVILRINAAHGEASPGIRMTGVPSQFGIDEETLASEIAQLKRTPGVNIVGLHLFSHSNATTEESLIDEFGHNIQLAARIQRELGIDLRLLNVGGGFAAPYGKRGGRASYPRLRDTLEKELDANLPGWRRGEPRVAVESGRYLAATSGVLLTRVVNTKLSRKRAFAILDAGINAFGGMSGLGRMMPSSGEVEAVITQKPDEMGPHRSGEWPFTLVGPLCTPADVISRTSRAESLSPDDVLVIPNVGAYGLTASLVTFLGRPCPLEIVVSEGRVCSVSQIEYTRVFRASADRHASKY</sequence>
<evidence type="ECO:0000313" key="4">
    <source>
        <dbReference type="EMBL" id="GAA4225129.1"/>
    </source>
</evidence>
<dbReference type="Gene3D" id="2.40.37.10">
    <property type="entry name" value="Lyase, Ornithine Decarboxylase, Chain A, domain 1"/>
    <property type="match status" value="1"/>
</dbReference>
<feature type="domain" description="Orn/DAP/Arg decarboxylase 2 N-terminal" evidence="3">
    <location>
        <begin position="40"/>
        <end position="287"/>
    </location>
</feature>
<evidence type="ECO:0000256" key="2">
    <source>
        <dbReference type="ARBA" id="ARBA00022898"/>
    </source>
</evidence>
<keyword evidence="2" id="KW-0663">Pyridoxal phosphate</keyword>
<comment type="caution">
    <text evidence="4">The sequence shown here is derived from an EMBL/GenBank/DDBJ whole genome shotgun (WGS) entry which is preliminary data.</text>
</comment>
<keyword evidence="5" id="KW-1185">Reference proteome</keyword>
<dbReference type="SUPFAM" id="SSF50621">
    <property type="entry name" value="Alanine racemase C-terminal domain-like"/>
    <property type="match status" value="1"/>
</dbReference>
<organism evidence="4 5">
    <name type="scientific">Actinomadura meridiana</name>
    <dbReference type="NCBI Taxonomy" id="559626"/>
    <lineage>
        <taxon>Bacteria</taxon>
        <taxon>Bacillati</taxon>
        <taxon>Actinomycetota</taxon>
        <taxon>Actinomycetes</taxon>
        <taxon>Streptosporangiales</taxon>
        <taxon>Thermomonosporaceae</taxon>
        <taxon>Actinomadura</taxon>
    </lineage>
</organism>
<gene>
    <name evidence="4" type="ORF">GCM10022254_06360</name>
</gene>
<protein>
    <submittedName>
        <fullName evidence="4">Type III PLP-dependent enzyme</fullName>
    </submittedName>
</protein>
<evidence type="ECO:0000259" key="3">
    <source>
        <dbReference type="Pfam" id="PF02784"/>
    </source>
</evidence>
<dbReference type="RefSeq" id="WP_344889272.1">
    <property type="nucleotide sequence ID" value="NZ_BAABAS010000003.1"/>
</dbReference>
<dbReference type="PANTHER" id="PTHR43727">
    <property type="entry name" value="DIAMINOPIMELATE DECARBOXYLASE"/>
    <property type="match status" value="1"/>
</dbReference>
<evidence type="ECO:0000256" key="1">
    <source>
        <dbReference type="ARBA" id="ARBA00001933"/>
    </source>
</evidence>
<comment type="cofactor">
    <cofactor evidence="1">
        <name>pyridoxal 5'-phosphate</name>
        <dbReference type="ChEBI" id="CHEBI:597326"/>
    </cofactor>
</comment>
<dbReference type="EMBL" id="BAABAS010000003">
    <property type="protein sequence ID" value="GAA4225129.1"/>
    <property type="molecule type" value="Genomic_DNA"/>
</dbReference>
<dbReference type="InterPro" id="IPR029066">
    <property type="entry name" value="PLP-binding_barrel"/>
</dbReference>
<accession>A0ABP8BTE4</accession>
<dbReference type="PRINTS" id="PR01179">
    <property type="entry name" value="ODADCRBXLASE"/>
</dbReference>
<dbReference type="SUPFAM" id="SSF51419">
    <property type="entry name" value="PLP-binding barrel"/>
    <property type="match status" value="1"/>
</dbReference>